<reference evidence="2 3" key="1">
    <citation type="submission" date="2016-04" db="EMBL/GenBank/DDBJ databases">
        <title>Comparative Genomics and Epigenetics of Sporosarcina ureae.</title>
        <authorList>
            <person name="Oliver A.S."/>
            <person name="Cooper K.K."/>
        </authorList>
    </citation>
    <scope>NUCLEOTIDE SEQUENCE [LARGE SCALE GENOMIC DNA]</scope>
    <source>
        <strain evidence="2 3">S204</strain>
    </source>
</reference>
<evidence type="ECO:0000313" key="3">
    <source>
        <dbReference type="Proteomes" id="UP000192486"/>
    </source>
</evidence>
<dbReference type="RefSeq" id="WP_029054762.1">
    <property type="nucleotide sequence ID" value="NZ_CP015108.1"/>
</dbReference>
<dbReference type="InterPro" id="IPR036249">
    <property type="entry name" value="Thioredoxin-like_sf"/>
</dbReference>
<protein>
    <submittedName>
        <fullName evidence="2">Disulfide bond formation protein DsbA</fullName>
    </submittedName>
</protein>
<name>A0ABM6JXA2_SPOUR</name>
<dbReference type="SUPFAM" id="SSF52833">
    <property type="entry name" value="Thioredoxin-like"/>
    <property type="match status" value="1"/>
</dbReference>
<sequence>MKIEVWSDYVCPFCYIGKRRLEHALKQLRLEEKSEVIFKAYQLDPNTPVASDQSVVERLAGKYNVSKTEAKNMLNNIEEQAKSVDLHYQVDKMKTSNTLDAHRLSKFAEKHGVEKEVTERLLHGYFVEGERIDTEEVLVAIATEAGLDAKKTSEMLHSNNFEDEVKIDIKEAQEIGVQGVPFFVINRKYAISGAQPTEAFVEALEKIAEEEGMAKPKLQVLGTNDGGQCDDETCDI</sequence>
<organism evidence="2 3">
    <name type="scientific">Sporosarcina ureae</name>
    <dbReference type="NCBI Taxonomy" id="1571"/>
    <lineage>
        <taxon>Bacteria</taxon>
        <taxon>Bacillati</taxon>
        <taxon>Bacillota</taxon>
        <taxon>Bacilli</taxon>
        <taxon>Bacillales</taxon>
        <taxon>Caryophanaceae</taxon>
        <taxon>Sporosarcina</taxon>
    </lineage>
</organism>
<dbReference type="Gene3D" id="3.40.30.10">
    <property type="entry name" value="Glutaredoxin"/>
    <property type="match status" value="1"/>
</dbReference>
<evidence type="ECO:0000259" key="1">
    <source>
        <dbReference type="Pfam" id="PF01323"/>
    </source>
</evidence>
<dbReference type="Pfam" id="PF01323">
    <property type="entry name" value="DSBA"/>
    <property type="match status" value="1"/>
</dbReference>
<evidence type="ECO:0000313" key="2">
    <source>
        <dbReference type="EMBL" id="ARF14593.1"/>
    </source>
</evidence>
<dbReference type="CDD" id="cd03024">
    <property type="entry name" value="DsbA_FrnE"/>
    <property type="match status" value="1"/>
</dbReference>
<dbReference type="InterPro" id="IPR001853">
    <property type="entry name" value="DSBA-like_thioredoxin_dom"/>
</dbReference>
<dbReference type="Proteomes" id="UP000192486">
    <property type="component" value="Chromosome"/>
</dbReference>
<dbReference type="PANTHER" id="PTHR13887">
    <property type="entry name" value="GLUTATHIONE S-TRANSFERASE KAPPA"/>
    <property type="match status" value="1"/>
</dbReference>
<dbReference type="EMBL" id="CP015108">
    <property type="protein sequence ID" value="ARF14593.1"/>
    <property type="molecule type" value="Genomic_DNA"/>
</dbReference>
<feature type="domain" description="DSBA-like thioredoxin" evidence="1">
    <location>
        <begin position="3"/>
        <end position="204"/>
    </location>
</feature>
<dbReference type="PANTHER" id="PTHR13887:SF41">
    <property type="entry name" value="THIOREDOXIN SUPERFAMILY PROTEIN"/>
    <property type="match status" value="1"/>
</dbReference>
<accession>A0ABM6JXA2</accession>
<proteinExistence type="predicted"/>
<keyword evidence="3" id="KW-1185">Reference proteome</keyword>
<gene>
    <name evidence="2" type="ORF">SporoS204_10795</name>
</gene>